<evidence type="ECO:0000256" key="1">
    <source>
        <dbReference type="ARBA" id="ARBA00022475"/>
    </source>
</evidence>
<dbReference type="PANTHER" id="PTHR35851">
    <property type="entry name" value="CELL DIVISION PROTEIN FTSQ"/>
    <property type="match status" value="1"/>
</dbReference>
<keyword evidence="4 6" id="KW-1133">Transmembrane helix</keyword>
<dbReference type="EMBL" id="SUPL01000003">
    <property type="protein sequence ID" value="TJY36498.1"/>
    <property type="molecule type" value="Genomic_DNA"/>
</dbReference>
<keyword evidence="2" id="KW-0132">Cell division</keyword>
<feature type="transmembrane region" description="Helical" evidence="6">
    <location>
        <begin position="6"/>
        <end position="26"/>
    </location>
</feature>
<gene>
    <name evidence="7" type="ORF">E5167_07510</name>
</gene>
<keyword evidence="5" id="KW-0131">Cell cycle</keyword>
<evidence type="ECO:0000313" key="7">
    <source>
        <dbReference type="EMBL" id="TJY36498.1"/>
    </source>
</evidence>
<dbReference type="AlphaFoldDB" id="A0A4U0EXE2"/>
<dbReference type="OrthoDB" id="1466667at2"/>
<evidence type="ECO:0000256" key="5">
    <source>
        <dbReference type="ARBA" id="ARBA00023306"/>
    </source>
</evidence>
<dbReference type="GO" id="GO:0090529">
    <property type="term" value="P:cell septum assembly"/>
    <property type="evidence" value="ECO:0007669"/>
    <property type="project" value="InterPro"/>
</dbReference>
<protein>
    <recommendedName>
        <fullName evidence="9">Cell division protein FtsQ</fullName>
    </recommendedName>
</protein>
<proteinExistence type="predicted"/>
<accession>A0A4U0EXE2</accession>
<name>A0A4U0EXE2_9FLAO</name>
<evidence type="ECO:0000256" key="4">
    <source>
        <dbReference type="ARBA" id="ARBA00022989"/>
    </source>
</evidence>
<dbReference type="InterPro" id="IPR026579">
    <property type="entry name" value="FtsQ"/>
</dbReference>
<comment type="caution">
    <text evidence="7">The sequence shown here is derived from an EMBL/GenBank/DDBJ whole genome shotgun (WGS) entry which is preliminary data.</text>
</comment>
<dbReference type="PANTHER" id="PTHR35851:SF1">
    <property type="entry name" value="CELL DIVISION PROTEIN FTSQ"/>
    <property type="match status" value="1"/>
</dbReference>
<keyword evidence="8" id="KW-1185">Reference proteome</keyword>
<keyword evidence="3 6" id="KW-0812">Transmembrane</keyword>
<sequence>MQVNWNYIKGLLLIALVSFVFVFSSFRNRERRIEDIKVNFLGDNNLFMTEASVNKLLIQKVNSLSNMTKEILDLNELENVLKSNPMIKTAEVHLTVNGEVRADVLQRKPIARVSTNVSYYIDDEGTFMPLSTFHSARVPLVTGHVKKNKLEKVYKLAEKVFNDAFLKMHVVEIHQKENETFVLKTRAFDFEIWLGNLDNLEKKINNLKAFYQKAKKDNELTNYSIVNLQFDNQVVCTKK</sequence>
<evidence type="ECO:0000256" key="2">
    <source>
        <dbReference type="ARBA" id="ARBA00022618"/>
    </source>
</evidence>
<reference evidence="7 8" key="1">
    <citation type="submission" date="2019-04" db="EMBL/GenBank/DDBJ databases">
        <title>Lacinutrix sp. nov., isolated from marine water.</title>
        <authorList>
            <person name="Kim W."/>
        </authorList>
    </citation>
    <scope>NUCLEOTIDE SEQUENCE [LARGE SCALE GENOMIC DNA]</scope>
    <source>
        <strain evidence="7 8">CAU 1491</strain>
    </source>
</reference>
<keyword evidence="6" id="KW-0472">Membrane</keyword>
<dbReference type="Proteomes" id="UP000307657">
    <property type="component" value="Unassembled WGS sequence"/>
</dbReference>
<keyword evidence="1" id="KW-1003">Cell membrane</keyword>
<evidence type="ECO:0000313" key="8">
    <source>
        <dbReference type="Proteomes" id="UP000307657"/>
    </source>
</evidence>
<organism evidence="7 8">
    <name type="scientific">Pontimicrobium aquaticum</name>
    <dbReference type="NCBI Taxonomy" id="2565367"/>
    <lineage>
        <taxon>Bacteria</taxon>
        <taxon>Pseudomonadati</taxon>
        <taxon>Bacteroidota</taxon>
        <taxon>Flavobacteriia</taxon>
        <taxon>Flavobacteriales</taxon>
        <taxon>Flavobacteriaceae</taxon>
        <taxon>Pontimicrobium</taxon>
    </lineage>
</organism>
<evidence type="ECO:0008006" key="9">
    <source>
        <dbReference type="Google" id="ProtNLM"/>
    </source>
</evidence>
<evidence type="ECO:0000256" key="3">
    <source>
        <dbReference type="ARBA" id="ARBA00022692"/>
    </source>
</evidence>
<evidence type="ECO:0000256" key="6">
    <source>
        <dbReference type="SAM" id="Phobius"/>
    </source>
</evidence>